<feature type="non-terminal residue" evidence="2">
    <location>
        <position position="1"/>
    </location>
</feature>
<dbReference type="AlphaFoldDB" id="A0A6A5SB60"/>
<feature type="compositionally biased region" description="Basic and acidic residues" evidence="1">
    <location>
        <begin position="194"/>
        <end position="208"/>
    </location>
</feature>
<proteinExistence type="predicted"/>
<dbReference type="EMBL" id="ML976170">
    <property type="protein sequence ID" value="KAF1936774.1"/>
    <property type="molecule type" value="Genomic_DNA"/>
</dbReference>
<protein>
    <submittedName>
        <fullName evidence="2">Uncharacterized protein</fullName>
    </submittedName>
</protein>
<feature type="region of interest" description="Disordered" evidence="1">
    <location>
        <begin position="194"/>
        <end position="229"/>
    </location>
</feature>
<dbReference type="Proteomes" id="UP000800038">
    <property type="component" value="Unassembled WGS sequence"/>
</dbReference>
<evidence type="ECO:0000256" key="1">
    <source>
        <dbReference type="SAM" id="MobiDB-lite"/>
    </source>
</evidence>
<sequence>FAPLKTAYRDKVDRLNRGGIDAVGKEHFTYLYSPARDRALTKRKIRAGWAATGLLPFNPERVLRDMPKLPAEITVPTADEVAETCLQDEVLHTPVTQVTPVTAEALTLLYNLIKEDTHALDKTSKQRLQRRVQKLASAAQIFFAERALLQDHNQFLFKINKEAKVRRSTRSVVLGKAKVMSYEDLEEARAKRAAKEKATASKGERKSPALEAGSLVPKGKTARASEVLVPDEDSAEPWRALVAQMY</sequence>
<evidence type="ECO:0000313" key="2">
    <source>
        <dbReference type="EMBL" id="KAF1936774.1"/>
    </source>
</evidence>
<accession>A0A6A5SB60</accession>
<name>A0A6A5SB60_9PLEO</name>
<organism evidence="2 3">
    <name type="scientific">Clathrospora elynae</name>
    <dbReference type="NCBI Taxonomy" id="706981"/>
    <lineage>
        <taxon>Eukaryota</taxon>
        <taxon>Fungi</taxon>
        <taxon>Dikarya</taxon>
        <taxon>Ascomycota</taxon>
        <taxon>Pezizomycotina</taxon>
        <taxon>Dothideomycetes</taxon>
        <taxon>Pleosporomycetidae</taxon>
        <taxon>Pleosporales</taxon>
        <taxon>Diademaceae</taxon>
        <taxon>Clathrospora</taxon>
    </lineage>
</organism>
<keyword evidence="3" id="KW-1185">Reference proteome</keyword>
<dbReference type="OrthoDB" id="4357141at2759"/>
<reference evidence="2" key="1">
    <citation type="journal article" date="2020" name="Stud. Mycol.">
        <title>101 Dothideomycetes genomes: a test case for predicting lifestyles and emergence of pathogens.</title>
        <authorList>
            <person name="Haridas S."/>
            <person name="Albert R."/>
            <person name="Binder M."/>
            <person name="Bloem J."/>
            <person name="Labutti K."/>
            <person name="Salamov A."/>
            <person name="Andreopoulos B."/>
            <person name="Baker S."/>
            <person name="Barry K."/>
            <person name="Bills G."/>
            <person name="Bluhm B."/>
            <person name="Cannon C."/>
            <person name="Castanera R."/>
            <person name="Culley D."/>
            <person name="Daum C."/>
            <person name="Ezra D."/>
            <person name="Gonzalez J."/>
            <person name="Henrissat B."/>
            <person name="Kuo A."/>
            <person name="Liang C."/>
            <person name="Lipzen A."/>
            <person name="Lutzoni F."/>
            <person name="Magnuson J."/>
            <person name="Mondo S."/>
            <person name="Nolan M."/>
            <person name="Ohm R."/>
            <person name="Pangilinan J."/>
            <person name="Park H.-J."/>
            <person name="Ramirez L."/>
            <person name="Alfaro M."/>
            <person name="Sun H."/>
            <person name="Tritt A."/>
            <person name="Yoshinaga Y."/>
            <person name="Zwiers L.-H."/>
            <person name="Turgeon B."/>
            <person name="Goodwin S."/>
            <person name="Spatafora J."/>
            <person name="Crous P."/>
            <person name="Grigoriev I."/>
        </authorList>
    </citation>
    <scope>NUCLEOTIDE SEQUENCE</scope>
    <source>
        <strain evidence="2">CBS 161.51</strain>
    </source>
</reference>
<gene>
    <name evidence="2" type="ORF">EJ02DRAFT_358331</name>
</gene>
<evidence type="ECO:0000313" key="3">
    <source>
        <dbReference type="Proteomes" id="UP000800038"/>
    </source>
</evidence>